<dbReference type="Pfam" id="PF00419">
    <property type="entry name" value="Fimbrial"/>
    <property type="match status" value="1"/>
</dbReference>
<dbReference type="GO" id="GO:0009289">
    <property type="term" value="C:pilus"/>
    <property type="evidence" value="ECO:0007669"/>
    <property type="project" value="InterPro"/>
</dbReference>
<protein>
    <submittedName>
        <fullName evidence="3">Fimbrial protein</fullName>
    </submittedName>
</protein>
<reference evidence="3" key="1">
    <citation type="submission" date="2019-09" db="EMBL/GenBank/DDBJ databases">
        <authorList>
            <consortium name="PulseNet: The National Subtyping Network for Foodborne Disease Surveillance"/>
            <person name="Tarr C.L."/>
            <person name="Trees E."/>
            <person name="Katz L.S."/>
            <person name="Carleton-Romer H.A."/>
            <person name="Stroika S."/>
            <person name="Kucerova Z."/>
            <person name="Roache K.F."/>
            <person name="Sabol A.L."/>
            <person name="Besser J."/>
            <person name="Gerner-Smidt P."/>
        </authorList>
    </citation>
    <scope>NUCLEOTIDE SEQUENCE</scope>
    <source>
        <strain evidence="3">PNUSAS096589</strain>
    </source>
</reference>
<comment type="caution">
    <text evidence="3">The sequence shown here is derived from an EMBL/GenBank/DDBJ whole genome shotgun (WGS) entry which is preliminary data.</text>
</comment>
<gene>
    <name evidence="3" type="ORF">F2A58_23165</name>
</gene>
<evidence type="ECO:0000256" key="1">
    <source>
        <dbReference type="SAM" id="SignalP"/>
    </source>
</evidence>
<organism evidence="3">
    <name type="scientific">Salmonella enterica</name>
    <name type="common">Salmonella choleraesuis</name>
    <dbReference type="NCBI Taxonomy" id="28901"/>
    <lineage>
        <taxon>Bacteria</taxon>
        <taxon>Pseudomonadati</taxon>
        <taxon>Pseudomonadota</taxon>
        <taxon>Gammaproteobacteria</taxon>
        <taxon>Enterobacterales</taxon>
        <taxon>Enterobacteriaceae</taxon>
        <taxon>Salmonella</taxon>
    </lineage>
</organism>
<keyword evidence="1" id="KW-0732">Signal</keyword>
<dbReference type="SUPFAM" id="SSF49401">
    <property type="entry name" value="Bacterial adhesins"/>
    <property type="match status" value="1"/>
</dbReference>
<dbReference type="GO" id="GO:0043709">
    <property type="term" value="P:cell adhesion involved in single-species biofilm formation"/>
    <property type="evidence" value="ECO:0007669"/>
    <property type="project" value="TreeGrafter"/>
</dbReference>
<dbReference type="InterPro" id="IPR008966">
    <property type="entry name" value="Adhesion_dom_sf"/>
</dbReference>
<feature type="signal peptide" evidence="1">
    <location>
        <begin position="1"/>
        <end position="19"/>
    </location>
</feature>
<feature type="domain" description="Fimbrial-type adhesion" evidence="2">
    <location>
        <begin position="28"/>
        <end position="173"/>
    </location>
</feature>
<proteinExistence type="predicted"/>
<dbReference type="InterPro" id="IPR050263">
    <property type="entry name" value="Bact_Fimbrial_Adh_Pro"/>
</dbReference>
<dbReference type="InterPro" id="IPR036937">
    <property type="entry name" value="Adhesion_dom_fimbrial_sf"/>
</dbReference>
<dbReference type="Gene3D" id="2.60.40.1090">
    <property type="entry name" value="Fimbrial-type adhesion domain"/>
    <property type="match status" value="1"/>
</dbReference>
<evidence type="ECO:0000259" key="2">
    <source>
        <dbReference type="Pfam" id="PF00419"/>
    </source>
</evidence>
<accession>A0A5Z3BGY8</accession>
<name>A0A5Z3BGY8_SALER</name>
<dbReference type="PANTHER" id="PTHR33420:SF26">
    <property type="entry name" value="FIMBRIAL SUBUNIT"/>
    <property type="match status" value="1"/>
</dbReference>
<dbReference type="AlphaFoldDB" id="A0A5Z3BGY8"/>
<dbReference type="PANTHER" id="PTHR33420">
    <property type="entry name" value="FIMBRIAL SUBUNIT ELFA-RELATED"/>
    <property type="match status" value="1"/>
</dbReference>
<dbReference type="EMBL" id="AAKGZA010000043">
    <property type="protein sequence ID" value="ECR6698047.1"/>
    <property type="molecule type" value="Genomic_DNA"/>
</dbReference>
<dbReference type="InterPro" id="IPR000259">
    <property type="entry name" value="Adhesion_dom_fimbrial"/>
</dbReference>
<feature type="chain" id="PRO_5026203558" evidence="1">
    <location>
        <begin position="20"/>
        <end position="173"/>
    </location>
</feature>
<sequence length="173" mass="17900">MHKIIPAIIFLSASSGAFAKTTDATVAIKASVTGATCNIVPTPSEINFNTMTAGDIGNNRIPAQEVALALNCDWIAKQVKVTFSPAAGTVTGNNNIMQSGKTGLGFKLQFAKTTTGVLTDTPFGVEQTWASSTSATSPYNLGGKISIKPQYIAGETIAAGAVNTNLAINVQYD</sequence>
<evidence type="ECO:0000313" key="3">
    <source>
        <dbReference type="EMBL" id="ECR6698047.1"/>
    </source>
</evidence>